<comment type="caution">
    <text evidence="1">The sequence shown here is derived from an EMBL/GenBank/DDBJ whole genome shotgun (WGS) entry which is preliminary data.</text>
</comment>
<gene>
    <name evidence="1" type="ORF">RhiirA4_479799</name>
</gene>
<name>A0A2I1HH46_9GLOM</name>
<proteinExistence type="predicted"/>
<protein>
    <recommendedName>
        <fullName evidence="3">Serine-threonine/tyrosine-protein kinase catalytic domain-containing protein</fullName>
    </recommendedName>
</protein>
<evidence type="ECO:0000313" key="2">
    <source>
        <dbReference type="Proteomes" id="UP000234323"/>
    </source>
</evidence>
<keyword evidence="2" id="KW-1185">Reference proteome</keyword>
<evidence type="ECO:0008006" key="3">
    <source>
        <dbReference type="Google" id="ProtNLM"/>
    </source>
</evidence>
<evidence type="ECO:0000313" key="1">
    <source>
        <dbReference type="EMBL" id="PKY58140.1"/>
    </source>
</evidence>
<dbReference type="AlphaFoldDB" id="A0A2I1HH46"/>
<accession>A0A2I1HH46</accession>
<sequence>MKSCWDSDPKKRPSINKIRDACSIWYEQYKEVSFISSFDYAKQFNQAELKRKDLIVSKKLGSKFNEKPHSKAIYTSRSLNSYISKCSSILSKYSSITTNFSSNDYTSKDLEFDIDIKSSELNVIGTKRNIEELNINSYENSNEKRIKTSSS</sequence>
<dbReference type="EMBL" id="LLXI01002866">
    <property type="protein sequence ID" value="PKY58140.1"/>
    <property type="molecule type" value="Genomic_DNA"/>
</dbReference>
<dbReference type="Proteomes" id="UP000234323">
    <property type="component" value="Unassembled WGS sequence"/>
</dbReference>
<reference evidence="1 2" key="1">
    <citation type="submission" date="2015-10" db="EMBL/GenBank/DDBJ databases">
        <title>Genome analyses suggest a sexual origin of heterokaryosis in a supposedly ancient asexual fungus.</title>
        <authorList>
            <person name="Ropars J."/>
            <person name="Sedzielewska K."/>
            <person name="Noel J."/>
            <person name="Charron P."/>
            <person name="Farinelli L."/>
            <person name="Marton T."/>
            <person name="Kruger M."/>
            <person name="Pelin A."/>
            <person name="Brachmann A."/>
            <person name="Corradi N."/>
        </authorList>
    </citation>
    <scope>NUCLEOTIDE SEQUENCE [LARGE SCALE GENOMIC DNA]</scope>
    <source>
        <strain evidence="1 2">A4</strain>
    </source>
</reference>
<dbReference type="VEuPathDB" id="FungiDB:RhiirA1_536597"/>
<organism evidence="1 2">
    <name type="scientific">Rhizophagus irregularis</name>
    <dbReference type="NCBI Taxonomy" id="588596"/>
    <lineage>
        <taxon>Eukaryota</taxon>
        <taxon>Fungi</taxon>
        <taxon>Fungi incertae sedis</taxon>
        <taxon>Mucoromycota</taxon>
        <taxon>Glomeromycotina</taxon>
        <taxon>Glomeromycetes</taxon>
        <taxon>Glomerales</taxon>
        <taxon>Glomeraceae</taxon>
        <taxon>Rhizophagus</taxon>
    </lineage>
</organism>